<accession>A0A7K1FLB4</accession>
<proteinExistence type="predicted"/>
<dbReference type="AlphaFoldDB" id="A0A7K1FLB4"/>
<dbReference type="Proteomes" id="UP000460221">
    <property type="component" value="Unassembled WGS sequence"/>
</dbReference>
<name>A0A7K1FLB4_9ACTN</name>
<comment type="caution">
    <text evidence="1">The sequence shown here is derived from an EMBL/GenBank/DDBJ whole genome shotgun (WGS) entry which is preliminary data.</text>
</comment>
<evidence type="ECO:0000313" key="2">
    <source>
        <dbReference type="Proteomes" id="UP000460221"/>
    </source>
</evidence>
<keyword evidence="2" id="KW-1185">Reference proteome</keyword>
<evidence type="ECO:0000313" key="1">
    <source>
        <dbReference type="EMBL" id="MTD14931.1"/>
    </source>
</evidence>
<gene>
    <name evidence="1" type="ORF">GIS00_13375</name>
</gene>
<dbReference type="InterPro" id="IPR046080">
    <property type="entry name" value="DUF6098"/>
</dbReference>
<dbReference type="RefSeq" id="WP_154768926.1">
    <property type="nucleotide sequence ID" value="NZ_WLYK01000005.1"/>
</dbReference>
<protein>
    <submittedName>
        <fullName evidence="1">Uncharacterized protein</fullName>
    </submittedName>
</protein>
<dbReference type="Pfam" id="PF19593">
    <property type="entry name" value="DUF6098"/>
    <property type="match status" value="1"/>
</dbReference>
<reference evidence="1 2" key="1">
    <citation type="submission" date="2019-11" db="EMBL/GenBank/DDBJ databases">
        <authorList>
            <person name="Jiang L.-Q."/>
        </authorList>
    </citation>
    <scope>NUCLEOTIDE SEQUENCE [LARGE SCALE GENOMIC DNA]</scope>
    <source>
        <strain evidence="1 2">YIM 132087</strain>
    </source>
</reference>
<dbReference type="EMBL" id="WLYK01000005">
    <property type="protein sequence ID" value="MTD14931.1"/>
    <property type="molecule type" value="Genomic_DNA"/>
</dbReference>
<sequence length="150" mass="15917">MTGLPVVESVGHLARLVRYQAGRPLFLRWTGDLRADLDAHEILDPQTGVPLPGLPAVSLSVEPWWGRRSVELWVARKLHTAVAARRPGAALWVISGAEVGRGPDNDSLVVDCTPVARLGSRLIASAGRIWADGPSADPAVARVPDGTLPG</sequence>
<organism evidence="1 2">
    <name type="scientific">Nakamurella alba</name>
    <dbReference type="NCBI Taxonomy" id="2665158"/>
    <lineage>
        <taxon>Bacteria</taxon>
        <taxon>Bacillati</taxon>
        <taxon>Actinomycetota</taxon>
        <taxon>Actinomycetes</taxon>
        <taxon>Nakamurellales</taxon>
        <taxon>Nakamurellaceae</taxon>
        <taxon>Nakamurella</taxon>
    </lineage>
</organism>